<keyword evidence="3" id="KW-1185">Reference proteome</keyword>
<proteinExistence type="predicted"/>
<dbReference type="AlphaFoldDB" id="A0AA36BEP0"/>
<name>A0AA36BEP0_OCTVU</name>
<evidence type="ECO:0000313" key="3">
    <source>
        <dbReference type="Proteomes" id="UP001162480"/>
    </source>
</evidence>
<sequence>MHIRLRKLFAWKTPKLMPQVRGTNEGNRSNVEIEEGQEKNLKALKRSDSNSLSQRGSSARGTSRKTCAAGFKPKANP</sequence>
<feature type="compositionally biased region" description="Polar residues" evidence="1">
    <location>
        <begin position="49"/>
        <end position="65"/>
    </location>
</feature>
<evidence type="ECO:0000256" key="1">
    <source>
        <dbReference type="SAM" id="MobiDB-lite"/>
    </source>
</evidence>
<accession>A0AA36BEP0</accession>
<organism evidence="2 3">
    <name type="scientific">Octopus vulgaris</name>
    <name type="common">Common octopus</name>
    <dbReference type="NCBI Taxonomy" id="6645"/>
    <lineage>
        <taxon>Eukaryota</taxon>
        <taxon>Metazoa</taxon>
        <taxon>Spiralia</taxon>
        <taxon>Lophotrochozoa</taxon>
        <taxon>Mollusca</taxon>
        <taxon>Cephalopoda</taxon>
        <taxon>Coleoidea</taxon>
        <taxon>Octopodiformes</taxon>
        <taxon>Octopoda</taxon>
        <taxon>Incirrata</taxon>
        <taxon>Octopodidae</taxon>
        <taxon>Octopus</taxon>
    </lineage>
</organism>
<gene>
    <name evidence="2" type="ORF">OCTVUL_1B024682</name>
</gene>
<evidence type="ECO:0000313" key="2">
    <source>
        <dbReference type="EMBL" id="CAI9732699.1"/>
    </source>
</evidence>
<protein>
    <submittedName>
        <fullName evidence="2">Uncharacterized protein</fullName>
    </submittedName>
</protein>
<dbReference type="EMBL" id="OX597827">
    <property type="protein sequence ID" value="CAI9732699.1"/>
    <property type="molecule type" value="Genomic_DNA"/>
</dbReference>
<feature type="region of interest" description="Disordered" evidence="1">
    <location>
        <begin position="41"/>
        <end position="77"/>
    </location>
</feature>
<dbReference type="Proteomes" id="UP001162480">
    <property type="component" value="Chromosome 14"/>
</dbReference>
<reference evidence="2" key="1">
    <citation type="submission" date="2023-08" db="EMBL/GenBank/DDBJ databases">
        <authorList>
            <person name="Alioto T."/>
            <person name="Alioto T."/>
            <person name="Gomez Garrido J."/>
        </authorList>
    </citation>
    <scope>NUCLEOTIDE SEQUENCE</scope>
</reference>